<dbReference type="SUPFAM" id="SSF81301">
    <property type="entry name" value="Nucleotidyltransferase"/>
    <property type="match status" value="1"/>
</dbReference>
<protein>
    <recommendedName>
        <fullName evidence="3">Poly A polymerase head domain-containing protein</fullName>
    </recommendedName>
</protein>
<evidence type="ECO:0000313" key="1">
    <source>
        <dbReference type="EMBL" id="GLR47654.1"/>
    </source>
</evidence>
<evidence type="ECO:0008006" key="3">
    <source>
        <dbReference type="Google" id="ProtNLM"/>
    </source>
</evidence>
<keyword evidence="2" id="KW-1185">Reference proteome</keyword>
<dbReference type="RefSeq" id="WP_156956838.1">
    <property type="nucleotide sequence ID" value="NZ_BSOO01000011.1"/>
</dbReference>
<dbReference type="EMBL" id="BSOO01000011">
    <property type="protein sequence ID" value="GLR47654.1"/>
    <property type="molecule type" value="Genomic_DNA"/>
</dbReference>
<evidence type="ECO:0000313" key="2">
    <source>
        <dbReference type="Proteomes" id="UP001156703"/>
    </source>
</evidence>
<sequence length="259" mass="29044">MHPPDSLPKLKRRVDDYLWREQAVPIRRLRELIAAQFEPLGRIAIIGGLVRDIARRGKVGFRSDIDLVIDASPGRVAELAAELNATPNRFGGFSSSHPHWKVDFWSLPNTWAAAVGLVEVHSLADLVHTTFFDCDAICYEIGERRLHALPGYLGRLASRTIEVNLLPNPSVDGNLLRAVRRILLWGYRPGPILRAFISRELNDETFARVAETERSLYPNNVVGCFPNFLALSQALLDEKAPLMFPVFGEQLELPGFANE</sequence>
<organism evidence="1 2">
    <name type="scientific">Sphingomonas astaxanthinifaciens DSM 22298</name>
    <dbReference type="NCBI Taxonomy" id="1123267"/>
    <lineage>
        <taxon>Bacteria</taxon>
        <taxon>Pseudomonadati</taxon>
        <taxon>Pseudomonadota</taxon>
        <taxon>Alphaproteobacteria</taxon>
        <taxon>Sphingomonadales</taxon>
        <taxon>Sphingomonadaceae</taxon>
        <taxon>Sphingomonas</taxon>
    </lineage>
</organism>
<gene>
    <name evidence="1" type="ORF">GCM10007925_13670</name>
</gene>
<dbReference type="Gene3D" id="3.30.460.10">
    <property type="entry name" value="Beta Polymerase, domain 2"/>
    <property type="match status" value="1"/>
</dbReference>
<name>A0ABQ5Z4D6_9SPHN</name>
<dbReference type="InterPro" id="IPR043519">
    <property type="entry name" value="NT_sf"/>
</dbReference>
<dbReference type="Proteomes" id="UP001156703">
    <property type="component" value="Unassembled WGS sequence"/>
</dbReference>
<reference evidence="2" key="1">
    <citation type="journal article" date="2019" name="Int. J. Syst. Evol. Microbiol.">
        <title>The Global Catalogue of Microorganisms (GCM) 10K type strain sequencing project: providing services to taxonomists for standard genome sequencing and annotation.</title>
        <authorList>
            <consortium name="The Broad Institute Genomics Platform"/>
            <consortium name="The Broad Institute Genome Sequencing Center for Infectious Disease"/>
            <person name="Wu L."/>
            <person name="Ma J."/>
        </authorList>
    </citation>
    <scope>NUCLEOTIDE SEQUENCE [LARGE SCALE GENOMIC DNA]</scope>
    <source>
        <strain evidence="2">NBRC 102146</strain>
    </source>
</reference>
<accession>A0ABQ5Z4D6</accession>
<comment type="caution">
    <text evidence="1">The sequence shown here is derived from an EMBL/GenBank/DDBJ whole genome shotgun (WGS) entry which is preliminary data.</text>
</comment>
<proteinExistence type="predicted"/>